<evidence type="ECO:0000313" key="2">
    <source>
        <dbReference type="Proteomes" id="UP001234989"/>
    </source>
</evidence>
<evidence type="ECO:0000313" key="1">
    <source>
        <dbReference type="EMBL" id="WMV07767.1"/>
    </source>
</evidence>
<keyword evidence="2" id="KW-1185">Reference proteome</keyword>
<dbReference type="AlphaFoldDB" id="A0AAF0PN38"/>
<reference evidence="1" key="1">
    <citation type="submission" date="2023-08" db="EMBL/GenBank/DDBJ databases">
        <title>A de novo genome assembly of Solanum verrucosum Schlechtendal, a Mexican diploid species geographically isolated from the other diploid A-genome species in potato relatives.</title>
        <authorList>
            <person name="Hosaka K."/>
        </authorList>
    </citation>
    <scope>NUCLEOTIDE SEQUENCE</scope>
    <source>
        <tissue evidence="1">Young leaves</tissue>
    </source>
</reference>
<gene>
    <name evidence="1" type="ORF">MTR67_001152</name>
</gene>
<protein>
    <submittedName>
        <fullName evidence="1">Uncharacterized protein</fullName>
    </submittedName>
</protein>
<dbReference type="Proteomes" id="UP001234989">
    <property type="component" value="Chromosome 1"/>
</dbReference>
<accession>A0AAF0PN38</accession>
<proteinExistence type="predicted"/>
<organism evidence="1 2">
    <name type="scientific">Solanum verrucosum</name>
    <dbReference type="NCBI Taxonomy" id="315347"/>
    <lineage>
        <taxon>Eukaryota</taxon>
        <taxon>Viridiplantae</taxon>
        <taxon>Streptophyta</taxon>
        <taxon>Embryophyta</taxon>
        <taxon>Tracheophyta</taxon>
        <taxon>Spermatophyta</taxon>
        <taxon>Magnoliopsida</taxon>
        <taxon>eudicotyledons</taxon>
        <taxon>Gunneridae</taxon>
        <taxon>Pentapetalae</taxon>
        <taxon>asterids</taxon>
        <taxon>lamiids</taxon>
        <taxon>Solanales</taxon>
        <taxon>Solanaceae</taxon>
        <taxon>Solanoideae</taxon>
        <taxon>Solaneae</taxon>
        <taxon>Solanum</taxon>
    </lineage>
</organism>
<name>A0AAF0PN38_SOLVR</name>
<dbReference type="EMBL" id="CP133612">
    <property type="protein sequence ID" value="WMV07767.1"/>
    <property type="molecule type" value="Genomic_DNA"/>
</dbReference>
<sequence length="69" mass="7757">MKNRSCNVFNQVGNEHLAFLVSCWHLNPVDCILNRGDKFGKGVCHAITFSGAIAYLYVSLRLLPFECPQ</sequence>